<keyword evidence="3" id="KW-1052">Target cell membrane</keyword>
<accession>A0AAJ6VYY4</accession>
<keyword evidence="5" id="KW-0800">Toxin</keyword>
<sequence>MSFREDKKGEKPAESPAMMETSDGFLQRDVEESHAARKGSAVGEEDEVPELREGRFAQRMKKGKMWTSEDSYENDREVMRNNNPKEKALWAAEKNELELLQELVASDASLVHARDSDSYTPLHRASYSDNIEVIKLLLEKKADIEARTADGWTPLHCAARWDNVQSAAILIAAGANFNARTNGDQTALHLAASNREGRETLELLLWQSGLDTDKKNKAGDLAFSLATRNGNLAGLFEMVEPSVNCLRPRA</sequence>
<dbReference type="GeneID" id="100906655"/>
<dbReference type="SUPFAM" id="SSF48403">
    <property type="entry name" value="Ankyrin repeat"/>
    <property type="match status" value="1"/>
</dbReference>
<comment type="subcellular location">
    <subcellularLocation>
        <location evidence="1">Target cell membrane</location>
    </subcellularLocation>
</comment>
<dbReference type="GO" id="GO:0044231">
    <property type="term" value="C:host cell presynaptic membrane"/>
    <property type="evidence" value="ECO:0007669"/>
    <property type="project" value="UniProtKB-KW"/>
</dbReference>
<gene>
    <name evidence="11" type="primary">LOC100906655</name>
</gene>
<evidence type="ECO:0000256" key="5">
    <source>
        <dbReference type="ARBA" id="ARBA00023028"/>
    </source>
</evidence>
<dbReference type="InterPro" id="IPR050745">
    <property type="entry name" value="Multifunctional_regulatory"/>
</dbReference>
<keyword evidence="7" id="KW-1053">Target membrane</keyword>
<evidence type="ECO:0000256" key="1">
    <source>
        <dbReference type="ARBA" id="ARBA00004175"/>
    </source>
</evidence>
<dbReference type="PROSITE" id="PS50088">
    <property type="entry name" value="ANK_REPEAT"/>
    <property type="match status" value="2"/>
</dbReference>
<feature type="repeat" description="ANK" evidence="8">
    <location>
        <begin position="117"/>
        <end position="149"/>
    </location>
</feature>
<protein>
    <submittedName>
        <fullName evidence="11">Ankyrin repeat domain-containing protein 49</fullName>
    </submittedName>
</protein>
<keyword evidence="6 8" id="KW-0040">ANK repeat</keyword>
<dbReference type="AlphaFoldDB" id="A0AAJ6VYY4"/>
<keyword evidence="2" id="KW-0268">Exocytosis</keyword>
<evidence type="ECO:0000256" key="7">
    <source>
        <dbReference type="ARBA" id="ARBA00023298"/>
    </source>
</evidence>
<evidence type="ECO:0000256" key="4">
    <source>
        <dbReference type="ARBA" id="ARBA00022737"/>
    </source>
</evidence>
<evidence type="ECO:0000256" key="9">
    <source>
        <dbReference type="SAM" id="MobiDB-lite"/>
    </source>
</evidence>
<evidence type="ECO:0000313" key="10">
    <source>
        <dbReference type="Proteomes" id="UP000694867"/>
    </source>
</evidence>
<proteinExistence type="predicted"/>
<dbReference type="PANTHER" id="PTHR24189">
    <property type="entry name" value="MYOTROPHIN"/>
    <property type="match status" value="1"/>
</dbReference>
<dbReference type="PANTHER" id="PTHR24189:SF73">
    <property type="entry name" value="ANKYRIN REPEAT AND SOCS BOX-CONTAINING 15B"/>
    <property type="match status" value="1"/>
</dbReference>
<reference evidence="11" key="1">
    <citation type="submission" date="2025-08" db="UniProtKB">
        <authorList>
            <consortium name="RefSeq"/>
        </authorList>
    </citation>
    <scope>IDENTIFICATION</scope>
</reference>
<dbReference type="Pfam" id="PF12796">
    <property type="entry name" value="Ank_2"/>
    <property type="match status" value="1"/>
</dbReference>
<evidence type="ECO:0000256" key="2">
    <source>
        <dbReference type="ARBA" id="ARBA00022483"/>
    </source>
</evidence>
<dbReference type="SMART" id="SM00248">
    <property type="entry name" value="ANK"/>
    <property type="match status" value="4"/>
</dbReference>
<dbReference type="GO" id="GO:0044218">
    <property type="term" value="C:other organism cell membrane"/>
    <property type="evidence" value="ECO:0007669"/>
    <property type="project" value="UniProtKB-KW"/>
</dbReference>
<evidence type="ECO:0000256" key="6">
    <source>
        <dbReference type="ARBA" id="ARBA00023043"/>
    </source>
</evidence>
<dbReference type="GO" id="GO:0006887">
    <property type="term" value="P:exocytosis"/>
    <property type="evidence" value="ECO:0007669"/>
    <property type="project" value="UniProtKB-KW"/>
</dbReference>
<feature type="region of interest" description="Disordered" evidence="9">
    <location>
        <begin position="1"/>
        <end position="56"/>
    </location>
</feature>
<feature type="compositionally biased region" description="Basic and acidic residues" evidence="9">
    <location>
        <begin position="1"/>
        <end position="13"/>
    </location>
</feature>
<evidence type="ECO:0000256" key="8">
    <source>
        <dbReference type="PROSITE-ProRule" id="PRU00023"/>
    </source>
</evidence>
<evidence type="ECO:0000256" key="3">
    <source>
        <dbReference type="ARBA" id="ARBA00022537"/>
    </source>
</evidence>
<dbReference type="Gene3D" id="1.25.40.20">
    <property type="entry name" value="Ankyrin repeat-containing domain"/>
    <property type="match status" value="2"/>
</dbReference>
<keyword evidence="4" id="KW-0677">Repeat</keyword>
<keyword evidence="10" id="KW-1185">Reference proteome</keyword>
<dbReference type="InterPro" id="IPR002110">
    <property type="entry name" value="Ankyrin_rpt"/>
</dbReference>
<dbReference type="RefSeq" id="XP_003744855.1">
    <property type="nucleotide sequence ID" value="XM_003744807.2"/>
</dbReference>
<dbReference type="InterPro" id="IPR036770">
    <property type="entry name" value="Ankyrin_rpt-contain_sf"/>
</dbReference>
<evidence type="ECO:0000313" key="11">
    <source>
        <dbReference type="RefSeq" id="XP_003744855.1"/>
    </source>
</evidence>
<dbReference type="Pfam" id="PF00023">
    <property type="entry name" value="Ank"/>
    <property type="match status" value="1"/>
</dbReference>
<keyword evidence="5" id="KW-0638">Presynaptic neurotoxin</keyword>
<dbReference type="PROSITE" id="PS50297">
    <property type="entry name" value="ANK_REP_REGION"/>
    <property type="match status" value="2"/>
</dbReference>
<keyword evidence="5" id="KW-0528">Neurotoxin</keyword>
<dbReference type="KEGG" id="goe:100906655"/>
<dbReference type="Proteomes" id="UP000694867">
    <property type="component" value="Unplaced"/>
</dbReference>
<feature type="compositionally biased region" description="Basic and acidic residues" evidence="9">
    <location>
        <begin position="26"/>
        <end position="35"/>
    </location>
</feature>
<name>A0AAJ6VYY4_9ACAR</name>
<feature type="repeat" description="ANK" evidence="8">
    <location>
        <begin position="150"/>
        <end position="182"/>
    </location>
</feature>
<organism evidence="10 11">
    <name type="scientific">Galendromus occidentalis</name>
    <name type="common">western predatory mite</name>
    <dbReference type="NCBI Taxonomy" id="34638"/>
    <lineage>
        <taxon>Eukaryota</taxon>
        <taxon>Metazoa</taxon>
        <taxon>Ecdysozoa</taxon>
        <taxon>Arthropoda</taxon>
        <taxon>Chelicerata</taxon>
        <taxon>Arachnida</taxon>
        <taxon>Acari</taxon>
        <taxon>Parasitiformes</taxon>
        <taxon>Mesostigmata</taxon>
        <taxon>Gamasina</taxon>
        <taxon>Phytoseioidea</taxon>
        <taxon>Phytoseiidae</taxon>
        <taxon>Typhlodrominae</taxon>
        <taxon>Galendromus</taxon>
    </lineage>
</organism>
<keyword evidence="7" id="KW-0472">Membrane</keyword>